<evidence type="ECO:0000313" key="1">
    <source>
        <dbReference type="EMBL" id="GBP35218.1"/>
    </source>
</evidence>
<evidence type="ECO:0000313" key="2">
    <source>
        <dbReference type="Proteomes" id="UP000299102"/>
    </source>
</evidence>
<dbReference type="Proteomes" id="UP000299102">
    <property type="component" value="Unassembled WGS sequence"/>
</dbReference>
<reference evidence="1 2" key="1">
    <citation type="journal article" date="2019" name="Commun. Biol.">
        <title>The bagworm genome reveals a unique fibroin gene that provides high tensile strength.</title>
        <authorList>
            <person name="Kono N."/>
            <person name="Nakamura H."/>
            <person name="Ohtoshi R."/>
            <person name="Tomita M."/>
            <person name="Numata K."/>
            <person name="Arakawa K."/>
        </authorList>
    </citation>
    <scope>NUCLEOTIDE SEQUENCE [LARGE SCALE GENOMIC DNA]</scope>
</reference>
<keyword evidence="2" id="KW-1185">Reference proteome</keyword>
<organism evidence="1 2">
    <name type="scientific">Eumeta variegata</name>
    <name type="common">Bagworm moth</name>
    <name type="synonym">Eumeta japonica</name>
    <dbReference type="NCBI Taxonomy" id="151549"/>
    <lineage>
        <taxon>Eukaryota</taxon>
        <taxon>Metazoa</taxon>
        <taxon>Ecdysozoa</taxon>
        <taxon>Arthropoda</taxon>
        <taxon>Hexapoda</taxon>
        <taxon>Insecta</taxon>
        <taxon>Pterygota</taxon>
        <taxon>Neoptera</taxon>
        <taxon>Endopterygota</taxon>
        <taxon>Lepidoptera</taxon>
        <taxon>Glossata</taxon>
        <taxon>Ditrysia</taxon>
        <taxon>Tineoidea</taxon>
        <taxon>Psychidae</taxon>
        <taxon>Oiketicinae</taxon>
        <taxon>Eumeta</taxon>
    </lineage>
</organism>
<dbReference type="EMBL" id="BGZK01000300">
    <property type="protein sequence ID" value="GBP35218.1"/>
    <property type="molecule type" value="Genomic_DNA"/>
</dbReference>
<comment type="caution">
    <text evidence="1">The sequence shown here is derived from an EMBL/GenBank/DDBJ whole genome shotgun (WGS) entry which is preliminary data.</text>
</comment>
<dbReference type="OrthoDB" id="1737200at2759"/>
<protein>
    <submittedName>
        <fullName evidence="1">Uncharacterized protein</fullName>
    </submittedName>
</protein>
<name>A0A4C1V8L5_EUMVA</name>
<gene>
    <name evidence="1" type="ORF">EVAR_18343_1</name>
</gene>
<sequence>MVCADASDVCRIPTGGCRSRRSGFGLYLRAVGRDPRIKTSVSLTTPHSSSLRLEQNGAIRTKRSACGPRGDQRFCASTTELIQQFTCRLCAAAVSLLFGRIGRWNGREIARSALSLARSAQAERDNESCFFIKRGRLRLNLTKGGGSKNHQNRFTQLMDAPLSQFCLIFVFASQGWPTVTSIVLRRSSNTVSYAPRNAFKISRAAAIGSCNIQETSNRRVSRRRIKNSIWIRGLGVASTIKMIMPQRWQYNFV</sequence>
<proteinExistence type="predicted"/>
<dbReference type="AlphaFoldDB" id="A0A4C1V8L5"/>
<accession>A0A4C1V8L5</accession>